<keyword evidence="5" id="KW-0576">Peroxisome</keyword>
<evidence type="ECO:0000256" key="2">
    <source>
        <dbReference type="ARBA" id="ARBA00004872"/>
    </source>
</evidence>
<comment type="pathway">
    <text evidence="2">Lipid metabolism; fatty acid metabolism.</text>
</comment>
<comment type="subcellular location">
    <subcellularLocation>
        <location evidence="1">Peroxisome</location>
    </subcellularLocation>
</comment>
<dbReference type="Proteomes" id="UP000790833">
    <property type="component" value="Unassembled WGS sequence"/>
</dbReference>
<dbReference type="EMBL" id="JAHMUF010000007">
    <property type="protein sequence ID" value="KAG7194312.1"/>
    <property type="molecule type" value="Genomic_DNA"/>
</dbReference>
<dbReference type="RefSeq" id="XP_043049859.1">
    <property type="nucleotide sequence ID" value="XM_043195193.1"/>
</dbReference>
<dbReference type="Pfam" id="PF02036">
    <property type="entry name" value="SCP2"/>
    <property type="match status" value="1"/>
</dbReference>
<dbReference type="GO" id="GO:0005829">
    <property type="term" value="C:cytosol"/>
    <property type="evidence" value="ECO:0007669"/>
    <property type="project" value="TreeGrafter"/>
</dbReference>
<gene>
    <name evidence="10" type="primary">POX18</name>
    <name evidence="10" type="ORF">KQ657_004524</name>
</gene>
<dbReference type="GeneID" id="66117898"/>
<keyword evidence="11" id="KW-1185">Reference proteome</keyword>
<dbReference type="FunFam" id="3.30.1050.10:FF:000001">
    <property type="entry name" value="Putative Non-specific lipid-transfer protein"/>
    <property type="match status" value="1"/>
</dbReference>
<organism evidence="10 11">
    <name type="scientific">Scheffersomyces spartinae</name>
    <dbReference type="NCBI Taxonomy" id="45513"/>
    <lineage>
        <taxon>Eukaryota</taxon>
        <taxon>Fungi</taxon>
        <taxon>Dikarya</taxon>
        <taxon>Ascomycota</taxon>
        <taxon>Saccharomycotina</taxon>
        <taxon>Pichiomycetes</taxon>
        <taxon>Debaryomycetaceae</taxon>
        <taxon>Scheffersomyces</taxon>
    </lineage>
</organism>
<evidence type="ECO:0000256" key="1">
    <source>
        <dbReference type="ARBA" id="ARBA00004275"/>
    </source>
</evidence>
<sequence length="127" mass="13993">MSGVVADGFNSSPMWEMIENGLQQPDLKEKAIKSVGAILVITLKNKDGKEQSWVMDLKDKGTVAKVDTPPKNDVQLILKDADFVKMAENKANGQKLFMSGKLKIKGNMMKAASLETVFKQLDPRAKL</sequence>
<evidence type="ECO:0000313" key="11">
    <source>
        <dbReference type="Proteomes" id="UP000790833"/>
    </source>
</evidence>
<dbReference type="OrthoDB" id="10265837at2759"/>
<dbReference type="SUPFAM" id="SSF55718">
    <property type="entry name" value="SCP-like"/>
    <property type="match status" value="1"/>
</dbReference>
<comment type="function">
    <text evidence="6">Is involved in beta-oxidation of long-chain fatty acids. Its exact function is unknown, but possesses a nonspecific lipid-transfer activity, despite the absence of a cysteine residue thought to be essential for the activity of its mammalian counterparts.</text>
</comment>
<evidence type="ECO:0000256" key="4">
    <source>
        <dbReference type="ARBA" id="ARBA00023121"/>
    </source>
</evidence>
<dbReference type="InterPro" id="IPR003033">
    <property type="entry name" value="SCP2_sterol-bd_dom"/>
</dbReference>
<dbReference type="AlphaFoldDB" id="A0A9P8AJP0"/>
<comment type="caution">
    <text evidence="10">The sequence shown here is derived from an EMBL/GenBank/DDBJ whole genome shotgun (WGS) entry which is preliminary data.</text>
</comment>
<protein>
    <recommendedName>
        <fullName evidence="7">Oleate-induced peroxisomal protein POX18</fullName>
    </recommendedName>
    <alternativeName>
        <fullName evidence="8">Lipid-transfer protein</fullName>
    </alternativeName>
</protein>
<evidence type="ECO:0000256" key="8">
    <source>
        <dbReference type="ARBA" id="ARBA00078512"/>
    </source>
</evidence>
<reference evidence="10" key="1">
    <citation type="submission" date="2021-03" db="EMBL/GenBank/DDBJ databases">
        <authorList>
            <person name="Palmer J.M."/>
        </authorList>
    </citation>
    <scope>NUCLEOTIDE SEQUENCE</scope>
    <source>
        <strain evidence="10">ARV_011</strain>
    </source>
</reference>
<feature type="domain" description="SCP2" evidence="9">
    <location>
        <begin position="24"/>
        <end position="119"/>
    </location>
</feature>
<proteinExistence type="predicted"/>
<evidence type="ECO:0000256" key="3">
    <source>
        <dbReference type="ARBA" id="ARBA00011245"/>
    </source>
</evidence>
<evidence type="ECO:0000256" key="7">
    <source>
        <dbReference type="ARBA" id="ARBA00073718"/>
    </source>
</evidence>
<dbReference type="GO" id="GO:0005777">
    <property type="term" value="C:peroxisome"/>
    <property type="evidence" value="ECO:0007669"/>
    <property type="project" value="UniProtKB-SubCell"/>
</dbReference>
<dbReference type="PANTHER" id="PTHR10094">
    <property type="entry name" value="STEROL CARRIER PROTEIN 2 SCP-2 FAMILY PROTEIN"/>
    <property type="match status" value="1"/>
</dbReference>
<keyword evidence="4" id="KW-0446">Lipid-binding</keyword>
<dbReference type="GO" id="GO:0008289">
    <property type="term" value="F:lipid binding"/>
    <property type="evidence" value="ECO:0007669"/>
    <property type="project" value="UniProtKB-KW"/>
</dbReference>
<evidence type="ECO:0000313" key="10">
    <source>
        <dbReference type="EMBL" id="KAG7194312.1"/>
    </source>
</evidence>
<name>A0A9P8AJP0_9ASCO</name>
<dbReference type="InterPro" id="IPR036527">
    <property type="entry name" value="SCP2_sterol-bd_dom_sf"/>
</dbReference>
<evidence type="ECO:0000259" key="9">
    <source>
        <dbReference type="Pfam" id="PF02036"/>
    </source>
</evidence>
<comment type="subunit">
    <text evidence="3">Monomer.</text>
</comment>
<dbReference type="Gene3D" id="3.30.1050.10">
    <property type="entry name" value="SCP2 sterol-binding domain"/>
    <property type="match status" value="1"/>
</dbReference>
<evidence type="ECO:0000256" key="5">
    <source>
        <dbReference type="ARBA" id="ARBA00023140"/>
    </source>
</evidence>
<evidence type="ECO:0000256" key="6">
    <source>
        <dbReference type="ARBA" id="ARBA00054677"/>
    </source>
</evidence>
<accession>A0A9P8AJP0</accession>
<dbReference type="PANTHER" id="PTHR10094:SF25">
    <property type="entry name" value="SCP2 STEROL-BINDING DOMAIN-CONTAINING PROTEIN 1"/>
    <property type="match status" value="1"/>
</dbReference>